<feature type="binding site" evidence="12">
    <location>
        <position position="554"/>
    </location>
    <ligand>
        <name>ATP</name>
        <dbReference type="ChEBI" id="CHEBI:30616"/>
    </ligand>
</feature>
<evidence type="ECO:0000256" key="7">
    <source>
        <dbReference type="ARBA" id="ARBA00022840"/>
    </source>
</evidence>
<evidence type="ECO:0000313" key="17">
    <source>
        <dbReference type="RefSeq" id="XP_034280001.1"/>
    </source>
</evidence>
<dbReference type="GO" id="GO:0004674">
    <property type="term" value="F:protein serine/threonine kinase activity"/>
    <property type="evidence" value="ECO:0007669"/>
    <property type="project" value="UniProtKB-KW"/>
</dbReference>
<dbReference type="RefSeq" id="XP_060543923.1">
    <property type="nucleotide sequence ID" value="XM_060687940.1"/>
</dbReference>
<dbReference type="OMA" id="RNMCSFQ"/>
<evidence type="ECO:0000259" key="14">
    <source>
        <dbReference type="PROSITE" id="PS50011"/>
    </source>
</evidence>
<organism evidence="15 17">
    <name type="scientific">Pantherophis guttatus</name>
    <name type="common">Corn snake</name>
    <name type="synonym">Elaphe guttata</name>
    <dbReference type="NCBI Taxonomy" id="94885"/>
    <lineage>
        <taxon>Eukaryota</taxon>
        <taxon>Metazoa</taxon>
        <taxon>Chordata</taxon>
        <taxon>Craniata</taxon>
        <taxon>Vertebrata</taxon>
        <taxon>Euteleostomi</taxon>
        <taxon>Lepidosauria</taxon>
        <taxon>Squamata</taxon>
        <taxon>Bifurcata</taxon>
        <taxon>Unidentata</taxon>
        <taxon>Episquamata</taxon>
        <taxon>Toxicofera</taxon>
        <taxon>Serpentes</taxon>
        <taxon>Colubroidea</taxon>
        <taxon>Colubridae</taxon>
        <taxon>Colubrinae</taxon>
        <taxon>Pantherophis</taxon>
    </lineage>
</organism>
<dbReference type="RefSeq" id="XP_034280001.1">
    <property type="nucleotide sequence ID" value="XM_034424110.1"/>
</dbReference>
<evidence type="ECO:0000313" key="20">
    <source>
        <dbReference type="RefSeq" id="XP_060543923.1"/>
    </source>
</evidence>
<dbReference type="PANTHER" id="PTHR11584:SF369">
    <property type="entry name" value="MITOGEN-ACTIVATED PROTEIN KINASE KINASE KINASE 19-RELATED"/>
    <property type="match status" value="1"/>
</dbReference>
<dbReference type="GO" id="GO:0005524">
    <property type="term" value="F:ATP binding"/>
    <property type="evidence" value="ECO:0007669"/>
    <property type="project" value="UniProtKB-UniRule"/>
</dbReference>
<feature type="domain" description="Protein kinase" evidence="14">
    <location>
        <begin position="526"/>
        <end position="789"/>
    </location>
</feature>
<dbReference type="InterPro" id="IPR008271">
    <property type="entry name" value="Ser/Thr_kinase_AS"/>
</dbReference>
<comment type="catalytic activity">
    <reaction evidence="9">
        <text>L-seryl-[protein] + ATP = O-phospho-L-seryl-[protein] + ADP + H(+)</text>
        <dbReference type="Rhea" id="RHEA:17989"/>
        <dbReference type="Rhea" id="RHEA-COMP:9863"/>
        <dbReference type="Rhea" id="RHEA-COMP:11604"/>
        <dbReference type="ChEBI" id="CHEBI:15378"/>
        <dbReference type="ChEBI" id="CHEBI:29999"/>
        <dbReference type="ChEBI" id="CHEBI:30616"/>
        <dbReference type="ChEBI" id="CHEBI:83421"/>
        <dbReference type="ChEBI" id="CHEBI:456216"/>
        <dbReference type="EC" id="2.7.11.1"/>
    </reaction>
</comment>
<dbReference type="RefSeq" id="XP_034279992.1">
    <property type="nucleotide sequence ID" value="XM_034424101.1"/>
</dbReference>
<evidence type="ECO:0000313" key="19">
    <source>
        <dbReference type="RefSeq" id="XP_060543922.1"/>
    </source>
</evidence>
<evidence type="ECO:0000313" key="18">
    <source>
        <dbReference type="RefSeq" id="XP_060543921.1"/>
    </source>
</evidence>
<comment type="similarity">
    <text evidence="1">Belongs to the protein kinase superfamily. STE Ser/Thr protein kinase family. STE20 subfamily.</text>
</comment>
<evidence type="ECO:0000256" key="6">
    <source>
        <dbReference type="ARBA" id="ARBA00022777"/>
    </source>
</evidence>
<accession>A0A6P9CLL2</accession>
<dbReference type="Gene3D" id="1.10.510.10">
    <property type="entry name" value="Transferase(Phosphotransferase) domain 1"/>
    <property type="match status" value="1"/>
</dbReference>
<evidence type="ECO:0000313" key="15">
    <source>
        <dbReference type="Proteomes" id="UP001652622"/>
    </source>
</evidence>
<dbReference type="SUPFAM" id="SSF56112">
    <property type="entry name" value="Protein kinase-like (PK-like)"/>
    <property type="match status" value="1"/>
</dbReference>
<dbReference type="KEGG" id="pgut:117669571"/>
<feature type="compositionally biased region" description="Basic residues" evidence="13">
    <location>
        <begin position="202"/>
        <end position="213"/>
    </location>
</feature>
<dbReference type="OrthoDB" id="6022652at2759"/>
<dbReference type="InterPro" id="IPR000719">
    <property type="entry name" value="Prot_kinase_dom"/>
</dbReference>
<keyword evidence="4" id="KW-0808">Transferase</keyword>
<evidence type="ECO:0000256" key="2">
    <source>
        <dbReference type="ARBA" id="ARBA00012513"/>
    </source>
</evidence>
<keyword evidence="6 16" id="KW-0418">Kinase</keyword>
<evidence type="ECO:0000256" key="1">
    <source>
        <dbReference type="ARBA" id="ARBA00008874"/>
    </source>
</evidence>
<keyword evidence="3" id="KW-0723">Serine/threonine-protein kinase</keyword>
<dbReference type="GO" id="GO:0035556">
    <property type="term" value="P:intracellular signal transduction"/>
    <property type="evidence" value="ECO:0007669"/>
    <property type="project" value="UniProtKB-ARBA"/>
</dbReference>
<name>A0A6P9CLL2_PANGU</name>
<keyword evidence="7 12" id="KW-0067">ATP-binding</keyword>
<dbReference type="RefSeq" id="XP_060543922.1">
    <property type="nucleotide sequence ID" value="XM_060687939.1"/>
</dbReference>
<evidence type="ECO:0000256" key="8">
    <source>
        <dbReference type="ARBA" id="ARBA00047899"/>
    </source>
</evidence>
<dbReference type="FunFam" id="1.10.510.10:FF:000331">
    <property type="entry name" value="Mitogen-activated protein kinase kinase kinase 19"/>
    <property type="match status" value="1"/>
</dbReference>
<feature type="region of interest" description="Disordered" evidence="13">
    <location>
        <begin position="194"/>
        <end position="213"/>
    </location>
</feature>
<dbReference type="PROSITE" id="PS50011">
    <property type="entry name" value="PROTEIN_KINASE_DOM"/>
    <property type="match status" value="1"/>
</dbReference>
<evidence type="ECO:0000256" key="3">
    <source>
        <dbReference type="ARBA" id="ARBA00022527"/>
    </source>
</evidence>
<evidence type="ECO:0000256" key="5">
    <source>
        <dbReference type="ARBA" id="ARBA00022741"/>
    </source>
</evidence>
<evidence type="ECO:0000256" key="11">
    <source>
        <dbReference type="ARBA" id="ARBA00080573"/>
    </source>
</evidence>
<dbReference type="PROSITE" id="PS00108">
    <property type="entry name" value="PROTEIN_KINASE_ST"/>
    <property type="match status" value="1"/>
</dbReference>
<dbReference type="Pfam" id="PF00069">
    <property type="entry name" value="Pkinase"/>
    <property type="match status" value="1"/>
</dbReference>
<sequence length="793" mass="88441">MLSNINQSFNIFAHRKTGRYKGNSNRCLLKTKLCTKMAQNLMIWGKSSIQHQNKIKNPISHSLGLSHEETKISSKLQKNNLQQEKKCFQHNGQSSTKQVLPCISPNSVSLRKTISPLPVGQEQSPVDHLNLKYSDMFKEIHSNDKGPGIYEMFGTPVYSRKPDGCGENKSNRNVCSAPTGWHNDMKYKSNCFNGEKSSRIKSPQKKTYSKSHKNVNIKPKLKEKEVASKKVSKLTGCGVEQGKDVTASSADLQIQPKENTESICEDTDQQAQISIEFPELAKQKKVCPNSGLSPIEEASLEYTSDDYDDGDEDDAFPKKAFATNAQELLWPEVKVHAEYAPFLSCVKNTNEPNNANNSRTLRDGQNKTADCLVEQETSQILHYEYNQKLSASFFTDQISSPPLENTQLENISVANMTTAWTYYLANSAFQSYTNIFEYKDYKEVTEDIFGCSVTELLSLSGTDGNNSSSMTRNINVEAQSGDWRTAKVKNNKNVCSDYMGYEEGNPLLPETAFSENSLINQESILWTKGEILGKGAYGTVYCGLTSQGQLIAVKQVALNACDQAGNKKEYQKLQEEVEILKNLTNVNIVGYLGTSLEDNIVSIFMEFVPGGSISNIIHRFGPLSEMIFCKYTKQIVQGVAYLHENCVVHRDIKGNNVMLMPNGIIKLIDFGCAKRLACGSLTNPHSEPLKSVHGTPYWMAPEVISESGYGRKSDIWSIGCTVFEMATGKPPLAAMDKLAAMFYIAVHKGLMPSLPKHCSDEAVDFVHLCLTRDQHERPTALELLQHPFIIRNS</sequence>
<proteinExistence type="inferred from homology"/>
<dbReference type="RefSeq" id="XP_060543921.1">
    <property type="nucleotide sequence ID" value="XM_060687938.1"/>
</dbReference>
<dbReference type="PROSITE" id="PS00107">
    <property type="entry name" value="PROTEIN_KINASE_ATP"/>
    <property type="match status" value="1"/>
</dbReference>
<dbReference type="AlphaFoldDB" id="A0A6P9CLL2"/>
<gene>
    <name evidence="16 17 18 19 20" type="primary">MAP3K19</name>
</gene>
<evidence type="ECO:0000256" key="4">
    <source>
        <dbReference type="ARBA" id="ARBA00022679"/>
    </source>
</evidence>
<dbReference type="InterPro" id="IPR011009">
    <property type="entry name" value="Kinase-like_dom_sf"/>
</dbReference>
<evidence type="ECO:0000256" key="13">
    <source>
        <dbReference type="SAM" id="MobiDB-lite"/>
    </source>
</evidence>
<keyword evidence="15" id="KW-1185">Reference proteome</keyword>
<reference evidence="16 17" key="1">
    <citation type="submission" date="2025-04" db="UniProtKB">
        <authorList>
            <consortium name="RefSeq"/>
        </authorList>
    </citation>
    <scope>IDENTIFICATION</scope>
    <source>
        <tissue evidence="16 17">Blood</tissue>
    </source>
</reference>
<evidence type="ECO:0000256" key="9">
    <source>
        <dbReference type="ARBA" id="ARBA00048679"/>
    </source>
</evidence>
<evidence type="ECO:0000256" key="12">
    <source>
        <dbReference type="PROSITE-ProRule" id="PRU10141"/>
    </source>
</evidence>
<dbReference type="EC" id="2.7.11.1" evidence="2"/>
<dbReference type="SMART" id="SM00220">
    <property type="entry name" value="S_TKc"/>
    <property type="match status" value="1"/>
</dbReference>
<comment type="catalytic activity">
    <reaction evidence="8">
        <text>L-threonyl-[protein] + ATP = O-phospho-L-threonyl-[protein] + ADP + H(+)</text>
        <dbReference type="Rhea" id="RHEA:46608"/>
        <dbReference type="Rhea" id="RHEA-COMP:11060"/>
        <dbReference type="Rhea" id="RHEA-COMP:11605"/>
        <dbReference type="ChEBI" id="CHEBI:15378"/>
        <dbReference type="ChEBI" id="CHEBI:30013"/>
        <dbReference type="ChEBI" id="CHEBI:30616"/>
        <dbReference type="ChEBI" id="CHEBI:61977"/>
        <dbReference type="ChEBI" id="CHEBI:456216"/>
        <dbReference type="EC" id="2.7.11.1"/>
    </reaction>
</comment>
<dbReference type="PANTHER" id="PTHR11584">
    <property type="entry name" value="SERINE/THREONINE PROTEIN KINASE"/>
    <property type="match status" value="1"/>
</dbReference>
<protein>
    <recommendedName>
        <fullName evidence="10">Mitogen-activated protein kinase kinase kinase 19</fullName>
        <ecNumber evidence="2">2.7.11.1</ecNumber>
    </recommendedName>
    <alternativeName>
        <fullName evidence="11">SPS1/STE20-related protein kinase YSK4</fullName>
    </alternativeName>
</protein>
<dbReference type="CTD" id="80122"/>
<evidence type="ECO:0000256" key="10">
    <source>
        <dbReference type="ARBA" id="ARBA00069016"/>
    </source>
</evidence>
<evidence type="ECO:0000313" key="16">
    <source>
        <dbReference type="RefSeq" id="XP_034279992.1"/>
    </source>
</evidence>
<dbReference type="InterPro" id="IPR017441">
    <property type="entry name" value="Protein_kinase_ATP_BS"/>
</dbReference>
<dbReference type="GeneID" id="117669571"/>
<keyword evidence="5 12" id="KW-0547">Nucleotide-binding</keyword>
<dbReference type="Proteomes" id="UP001652622">
    <property type="component" value="Unplaced"/>
</dbReference>